<feature type="domain" description="FAD-dependent urate hydroxylase HpyO/Asp monooxygenase CreE-like FAD/NAD(P)-binding" evidence="1">
    <location>
        <begin position="6"/>
        <end position="175"/>
    </location>
</feature>
<dbReference type="Proteomes" id="UP000185696">
    <property type="component" value="Unassembled WGS sequence"/>
</dbReference>
<dbReference type="AlphaFoldDB" id="A0A7Z0WT69"/>
<dbReference type="PANTHER" id="PTHR40254:SF1">
    <property type="entry name" value="BLR0577 PROTEIN"/>
    <property type="match status" value="1"/>
</dbReference>
<comment type="caution">
    <text evidence="2">The sequence shown here is derived from an EMBL/GenBank/DDBJ whole genome shotgun (WGS) entry which is preliminary data.</text>
</comment>
<reference evidence="2 3" key="1">
    <citation type="submission" date="2016-12" db="EMBL/GenBank/DDBJ databases">
        <title>The draft genome sequence of Actinophytocola xinjiangensis.</title>
        <authorList>
            <person name="Wang W."/>
            <person name="Yuan L."/>
        </authorList>
    </citation>
    <scope>NUCLEOTIDE SEQUENCE [LARGE SCALE GENOMIC DNA]</scope>
    <source>
        <strain evidence="2 3">CGMCC 4.4663</strain>
    </source>
</reference>
<keyword evidence="3" id="KW-1185">Reference proteome</keyword>
<organism evidence="2 3">
    <name type="scientific">Actinophytocola xinjiangensis</name>
    <dbReference type="NCBI Taxonomy" id="485602"/>
    <lineage>
        <taxon>Bacteria</taxon>
        <taxon>Bacillati</taxon>
        <taxon>Actinomycetota</taxon>
        <taxon>Actinomycetes</taxon>
        <taxon>Pseudonocardiales</taxon>
        <taxon>Pseudonocardiaceae</taxon>
    </lineage>
</organism>
<dbReference type="OrthoDB" id="3653265at2"/>
<evidence type="ECO:0000313" key="3">
    <source>
        <dbReference type="Proteomes" id="UP000185696"/>
    </source>
</evidence>
<proteinExistence type="predicted"/>
<evidence type="ECO:0000259" key="1">
    <source>
        <dbReference type="Pfam" id="PF13454"/>
    </source>
</evidence>
<dbReference type="PANTHER" id="PTHR40254">
    <property type="entry name" value="BLR0577 PROTEIN"/>
    <property type="match status" value="1"/>
</dbReference>
<dbReference type="InterPro" id="IPR052189">
    <property type="entry name" value="L-asp_N-monooxygenase_NS-form"/>
</dbReference>
<dbReference type="InterPro" id="IPR038732">
    <property type="entry name" value="HpyO/CreE_NAD-binding"/>
</dbReference>
<dbReference type="EMBL" id="MSIF01000001">
    <property type="protein sequence ID" value="OLF13954.1"/>
    <property type="molecule type" value="Genomic_DNA"/>
</dbReference>
<dbReference type="RefSeq" id="WP_075130902.1">
    <property type="nucleotide sequence ID" value="NZ_MSIF01000001.1"/>
</dbReference>
<dbReference type="InterPro" id="IPR036188">
    <property type="entry name" value="FAD/NAD-bd_sf"/>
</dbReference>
<dbReference type="SUPFAM" id="SSF51905">
    <property type="entry name" value="FAD/NAD(P)-binding domain"/>
    <property type="match status" value="1"/>
</dbReference>
<gene>
    <name evidence="2" type="ORF">BLA60_01860</name>
</gene>
<dbReference type="Pfam" id="PF13454">
    <property type="entry name" value="NAD_binding_9"/>
    <property type="match status" value="1"/>
</dbReference>
<evidence type="ECO:0000313" key="2">
    <source>
        <dbReference type="EMBL" id="OLF13954.1"/>
    </source>
</evidence>
<accession>A0A7Z0WT69</accession>
<sequence length="622" mass="66697">MTAICVVGAGPRGTSVVERLCANAPAGTPLVVHVVDPYPPGAGAVWRTAQSGELLMNTVAAQVTLYTDDSVACAGPVVAGPSLYEWARGGQHPAEIAAEAAGLGPDSYPTRRCYGHYLRAFFDRVVATAPDHVRVLVHRASAVALDDDPDGRQTLTLAGGARLSGLDVVVLALGHGDVELSADQRRSTRFAAAHRLRYVPPANPADVDLSCLRPGAPVALRGLGLCFFDYLALLTTGRGGRFERHDGRLRYLPSGREPVLYAGSRRGVPHHARGENQKGPVLRHEPRYLTEAVVARLRDRPAVSFRRDVWPLIAREVQAVYYETLVARHRDTAGFLPAYAACELGGPGEAEVLDRYGVAPADRWDWERLAAPCGGRIFGGRAEFRTWAIEHLRRDVALAGEGNVGNPVKAALDVLRDIRNEVRLAVDHGGVTGASYRDDLDGWYTPLNAYLSIGPPPHRVEQALALVAADVLRLLGPGMRVRLSPNGFLVDATRVRDTPLTVEALVEARLPEVALTRSTNALLRHLLATGQCAPYRLDSFVTGGLSVTGRPYHLVDAAGRAHPRRFAFGVPTEYVHWVTAAGVRPGVGSVTLLDSDAIARAALAETVTPETVTPVAVSEPIG</sequence>
<name>A0A7Z0WT69_9PSEU</name>
<protein>
    <submittedName>
        <fullName evidence="2">FAD-binding protein</fullName>
    </submittedName>
</protein>